<gene>
    <name evidence="5" type="ORF">I6J18_18315</name>
</gene>
<dbReference type="PANTHER" id="PTHR30404:SF0">
    <property type="entry name" value="N-ACETYLMURAMOYL-L-ALANINE AMIDASE AMIC"/>
    <property type="match status" value="1"/>
</dbReference>
<keyword evidence="1" id="KW-0378">Hydrolase</keyword>
<dbReference type="Pfam" id="PF01520">
    <property type="entry name" value="Amidase_3"/>
    <property type="match status" value="1"/>
</dbReference>
<evidence type="ECO:0000256" key="3">
    <source>
        <dbReference type="SAM" id="SignalP"/>
    </source>
</evidence>
<reference evidence="5 6" key="1">
    <citation type="submission" date="2021-01" db="EMBL/GenBank/DDBJ databases">
        <title>FDA dAtabase for Regulatory Grade micrObial Sequences (FDA-ARGOS): Supporting development and validation of Infectious Disease Dx tests.</title>
        <authorList>
            <person name="Nelson B."/>
            <person name="Plummer A."/>
            <person name="Tallon L."/>
            <person name="Sadzewicz L."/>
            <person name="Zhao X."/>
            <person name="Boylan J."/>
            <person name="Ott S."/>
            <person name="Bowen H."/>
            <person name="Vavikolanu K."/>
            <person name="Mehta A."/>
            <person name="Aluvathingal J."/>
            <person name="Nadendla S."/>
            <person name="Myers T."/>
            <person name="Yan Y."/>
            <person name="Sichtig H."/>
        </authorList>
    </citation>
    <scope>NUCLEOTIDE SEQUENCE [LARGE SCALE GENOMIC DNA]</scope>
    <source>
        <strain evidence="5 6">FDAARGOS_1161</strain>
    </source>
</reference>
<dbReference type="PROSITE" id="PS51781">
    <property type="entry name" value="SH3B"/>
    <property type="match status" value="3"/>
</dbReference>
<evidence type="ECO:0000259" key="4">
    <source>
        <dbReference type="PROSITE" id="PS51781"/>
    </source>
</evidence>
<dbReference type="SUPFAM" id="SSF53187">
    <property type="entry name" value="Zn-dependent exopeptidases"/>
    <property type="match status" value="1"/>
</dbReference>
<organism evidence="5 6">
    <name type="scientific">Peribacillus psychrosaccharolyticus</name>
    <name type="common">Bacillus psychrosaccharolyticus</name>
    <dbReference type="NCBI Taxonomy" id="1407"/>
    <lineage>
        <taxon>Bacteria</taxon>
        <taxon>Bacillati</taxon>
        <taxon>Bacillota</taxon>
        <taxon>Bacilli</taxon>
        <taxon>Bacillales</taxon>
        <taxon>Bacillaceae</taxon>
        <taxon>Peribacillus</taxon>
    </lineage>
</organism>
<dbReference type="InterPro" id="IPR050695">
    <property type="entry name" value="N-acetylmuramoyl_amidase_3"/>
</dbReference>
<evidence type="ECO:0000313" key="6">
    <source>
        <dbReference type="Proteomes" id="UP000595254"/>
    </source>
</evidence>
<dbReference type="CDD" id="cd02696">
    <property type="entry name" value="MurNAc-LAA"/>
    <property type="match status" value="1"/>
</dbReference>
<dbReference type="Gene3D" id="2.30.30.40">
    <property type="entry name" value="SH3 Domains"/>
    <property type="match status" value="3"/>
</dbReference>
<dbReference type="InterPro" id="IPR002508">
    <property type="entry name" value="MurNAc-LAA_cat"/>
</dbReference>
<protein>
    <submittedName>
        <fullName evidence="5">N-acetylmuramoyl-L-alanine amidase</fullName>
    </submittedName>
</protein>
<sequence length="423" mass="46284">MNKSLLRLSIVFALVLCFEMSSLVSQTQAAAATFKVNTDTINVRSKPGTQYSTIGKLKRDQIVSVLEQKNNWSKITYGKGYGWVYSQYLKPNTWTGYVNGTSLNLRKTTSTKSTSLAYLAKGTSLTVEGIQGSWLKVYVPSKKLRGWVSSKYVSKKAEPVKTTPVPNNSLGTYYNIASSLNVRSAPTLSGKVLFTITKNTTVQLLEKNGTWGKIKSSNGTGWASLTYLSKNKVTVPVSTPLNSFVKGKVIVLDAGHGGQDPGTSGKENFEKSLSLKTTEAVSTLLSQAGAKVILTRESDTYLTLEQRVAISEKYNAHAFISIHYNAAGSTSSGIMSFYYKSSKDLQLAKSIQEGMIGSTNMKDLGVRYGNFHVIRENDQAATLLELGFLSNPSEEKRISSATFQSQVSQGIFTGINEYFKNNR</sequence>
<dbReference type="GO" id="GO:0009253">
    <property type="term" value="P:peptidoglycan catabolic process"/>
    <property type="evidence" value="ECO:0007669"/>
    <property type="project" value="InterPro"/>
</dbReference>
<keyword evidence="2" id="KW-0961">Cell wall biogenesis/degradation</keyword>
<evidence type="ECO:0000256" key="1">
    <source>
        <dbReference type="ARBA" id="ARBA00022801"/>
    </source>
</evidence>
<feature type="domain" description="SH3b" evidence="4">
    <location>
        <begin position="170"/>
        <end position="232"/>
    </location>
</feature>
<feature type="chain" id="PRO_5037882932" evidence="3">
    <location>
        <begin position="32"/>
        <end position="423"/>
    </location>
</feature>
<evidence type="ECO:0000313" key="5">
    <source>
        <dbReference type="EMBL" id="QQS99528.1"/>
    </source>
</evidence>
<dbReference type="Pfam" id="PF08239">
    <property type="entry name" value="SH3_3"/>
    <property type="match status" value="3"/>
</dbReference>
<evidence type="ECO:0000256" key="2">
    <source>
        <dbReference type="ARBA" id="ARBA00023316"/>
    </source>
</evidence>
<dbReference type="Proteomes" id="UP000595254">
    <property type="component" value="Chromosome"/>
</dbReference>
<name>A0A974RZK3_PERPY</name>
<dbReference type="GO" id="GO:0071555">
    <property type="term" value="P:cell wall organization"/>
    <property type="evidence" value="ECO:0007669"/>
    <property type="project" value="UniProtKB-KW"/>
</dbReference>
<dbReference type="InterPro" id="IPR003646">
    <property type="entry name" value="SH3-like_bac-type"/>
</dbReference>
<dbReference type="GO" id="GO:0008745">
    <property type="term" value="F:N-acetylmuramoyl-L-alanine amidase activity"/>
    <property type="evidence" value="ECO:0007669"/>
    <property type="project" value="InterPro"/>
</dbReference>
<dbReference type="Gene3D" id="3.40.630.40">
    <property type="entry name" value="Zn-dependent exopeptidases"/>
    <property type="match status" value="1"/>
</dbReference>
<dbReference type="KEGG" id="ppsr:I6J18_18315"/>
<dbReference type="PIRSF" id="PIRSF037846">
    <property type="entry name" value="Autolysin_YrvJ_prd"/>
    <property type="match status" value="1"/>
</dbReference>
<keyword evidence="6" id="KW-1185">Reference proteome</keyword>
<proteinExistence type="predicted"/>
<dbReference type="PANTHER" id="PTHR30404">
    <property type="entry name" value="N-ACETYLMURAMOYL-L-ALANINE AMIDASE"/>
    <property type="match status" value="1"/>
</dbReference>
<dbReference type="RefSeq" id="WP_051387686.1">
    <property type="nucleotide sequence ID" value="NZ_CP068053.1"/>
</dbReference>
<dbReference type="GO" id="GO:0030288">
    <property type="term" value="C:outer membrane-bounded periplasmic space"/>
    <property type="evidence" value="ECO:0007669"/>
    <property type="project" value="TreeGrafter"/>
</dbReference>
<dbReference type="AlphaFoldDB" id="A0A974RZK3"/>
<dbReference type="InterPro" id="IPR017293">
    <property type="entry name" value="N-acetylmuramoyl-L-ala_amidase"/>
</dbReference>
<feature type="signal peptide" evidence="3">
    <location>
        <begin position="1"/>
        <end position="31"/>
    </location>
</feature>
<accession>A0A974RZK3</accession>
<dbReference type="SMART" id="SM00646">
    <property type="entry name" value="Ami_3"/>
    <property type="match status" value="1"/>
</dbReference>
<feature type="domain" description="SH3b" evidence="4">
    <location>
        <begin position="29"/>
        <end position="93"/>
    </location>
</feature>
<dbReference type="EMBL" id="CP068053">
    <property type="protein sequence ID" value="QQS99528.1"/>
    <property type="molecule type" value="Genomic_DNA"/>
</dbReference>
<feature type="domain" description="SH3b" evidence="4">
    <location>
        <begin position="94"/>
        <end position="157"/>
    </location>
</feature>
<dbReference type="SMART" id="SM00287">
    <property type="entry name" value="SH3b"/>
    <property type="match status" value="3"/>
</dbReference>
<keyword evidence="3" id="KW-0732">Signal</keyword>